<dbReference type="OrthoDB" id="5315052at2759"/>
<organism evidence="3 4">
    <name type="scientific">Heterodermia speciosa</name>
    <dbReference type="NCBI Taxonomy" id="116794"/>
    <lineage>
        <taxon>Eukaryota</taxon>
        <taxon>Fungi</taxon>
        <taxon>Dikarya</taxon>
        <taxon>Ascomycota</taxon>
        <taxon>Pezizomycotina</taxon>
        <taxon>Lecanoromycetes</taxon>
        <taxon>OSLEUM clade</taxon>
        <taxon>Lecanoromycetidae</taxon>
        <taxon>Caliciales</taxon>
        <taxon>Physciaceae</taxon>
        <taxon>Heterodermia</taxon>
    </lineage>
</organism>
<gene>
    <name evidence="3" type="ORF">HETSPECPRED_007988</name>
</gene>
<feature type="region of interest" description="Disordered" evidence="1">
    <location>
        <begin position="612"/>
        <end position="669"/>
    </location>
</feature>
<dbReference type="Pfam" id="PF26082">
    <property type="entry name" value="zf-C2H2_AcuF"/>
    <property type="match status" value="1"/>
</dbReference>
<feature type="region of interest" description="Disordered" evidence="1">
    <location>
        <begin position="243"/>
        <end position="512"/>
    </location>
</feature>
<dbReference type="InterPro" id="IPR013087">
    <property type="entry name" value="Znf_C2H2_type"/>
</dbReference>
<feature type="compositionally biased region" description="Basic and acidic residues" evidence="1">
    <location>
        <begin position="287"/>
        <end position="300"/>
    </location>
</feature>
<feature type="compositionally biased region" description="Polar residues" evidence="1">
    <location>
        <begin position="1"/>
        <end position="15"/>
    </location>
</feature>
<evidence type="ECO:0000259" key="2">
    <source>
        <dbReference type="PROSITE" id="PS00028"/>
    </source>
</evidence>
<feature type="region of interest" description="Disordered" evidence="1">
    <location>
        <begin position="1147"/>
        <end position="1305"/>
    </location>
</feature>
<feature type="compositionally biased region" description="Polar residues" evidence="1">
    <location>
        <begin position="243"/>
        <end position="268"/>
    </location>
</feature>
<feature type="compositionally biased region" description="Acidic residues" evidence="1">
    <location>
        <begin position="760"/>
        <end position="770"/>
    </location>
</feature>
<proteinExistence type="predicted"/>
<evidence type="ECO:0000256" key="1">
    <source>
        <dbReference type="SAM" id="MobiDB-lite"/>
    </source>
</evidence>
<dbReference type="PANTHER" id="PTHR35391">
    <property type="entry name" value="C2H2-TYPE DOMAIN-CONTAINING PROTEIN-RELATED"/>
    <property type="match status" value="1"/>
</dbReference>
<reference evidence="3" key="1">
    <citation type="submission" date="2021-03" db="EMBL/GenBank/DDBJ databases">
        <authorList>
            <person name="Tagirdzhanova G."/>
        </authorList>
    </citation>
    <scope>NUCLEOTIDE SEQUENCE</scope>
</reference>
<dbReference type="SMART" id="SM00355">
    <property type="entry name" value="ZnF_C2H2"/>
    <property type="match status" value="3"/>
</dbReference>
<feature type="region of interest" description="Disordered" evidence="1">
    <location>
        <begin position="202"/>
        <end position="226"/>
    </location>
</feature>
<feature type="compositionally biased region" description="Polar residues" evidence="1">
    <location>
        <begin position="1204"/>
        <end position="1213"/>
    </location>
</feature>
<name>A0A8H3EPF6_9LECA</name>
<feature type="region of interest" description="Disordered" evidence="1">
    <location>
        <begin position="710"/>
        <end position="776"/>
    </location>
</feature>
<dbReference type="InterPro" id="IPR058925">
    <property type="entry name" value="zf-C2H2_AcuF"/>
</dbReference>
<comment type="caution">
    <text evidence="3">The sequence shown here is derived from an EMBL/GenBank/DDBJ whole genome shotgun (WGS) entry which is preliminary data.</text>
</comment>
<evidence type="ECO:0000313" key="3">
    <source>
        <dbReference type="EMBL" id="CAF9908113.1"/>
    </source>
</evidence>
<feature type="compositionally biased region" description="Basic and acidic residues" evidence="1">
    <location>
        <begin position="345"/>
        <end position="359"/>
    </location>
</feature>
<feature type="compositionally biased region" description="Basic and acidic residues" evidence="1">
    <location>
        <begin position="747"/>
        <end position="759"/>
    </location>
</feature>
<protein>
    <recommendedName>
        <fullName evidence="2">C2H2-type domain-containing protein</fullName>
    </recommendedName>
</protein>
<feature type="compositionally biased region" description="Polar residues" evidence="1">
    <location>
        <begin position="80"/>
        <end position="99"/>
    </location>
</feature>
<feature type="compositionally biased region" description="Low complexity" evidence="1">
    <location>
        <begin position="58"/>
        <end position="68"/>
    </location>
</feature>
<keyword evidence="4" id="KW-1185">Reference proteome</keyword>
<feature type="compositionally biased region" description="Polar residues" evidence="1">
    <location>
        <begin position="1285"/>
        <end position="1303"/>
    </location>
</feature>
<feature type="region of interest" description="Disordered" evidence="1">
    <location>
        <begin position="1"/>
        <end position="99"/>
    </location>
</feature>
<feature type="compositionally biased region" description="Low complexity" evidence="1">
    <location>
        <begin position="1254"/>
        <end position="1274"/>
    </location>
</feature>
<accession>A0A8H3EPF6</accession>
<dbReference type="EMBL" id="CAJPDS010000006">
    <property type="protein sequence ID" value="CAF9908113.1"/>
    <property type="molecule type" value="Genomic_DNA"/>
</dbReference>
<feature type="domain" description="C2H2-type" evidence="2">
    <location>
        <begin position="975"/>
        <end position="998"/>
    </location>
</feature>
<feature type="compositionally biased region" description="Acidic residues" evidence="1">
    <location>
        <begin position="321"/>
        <end position="334"/>
    </location>
</feature>
<dbReference type="PROSITE" id="PS00028">
    <property type="entry name" value="ZINC_FINGER_C2H2_1"/>
    <property type="match status" value="1"/>
</dbReference>
<feature type="compositionally biased region" description="Polar residues" evidence="1">
    <location>
        <begin position="29"/>
        <end position="57"/>
    </location>
</feature>
<feature type="compositionally biased region" description="Acidic residues" evidence="1">
    <location>
        <begin position="463"/>
        <end position="481"/>
    </location>
</feature>
<dbReference type="PANTHER" id="PTHR35391:SF3">
    <property type="entry name" value="FINGER DOMAIN PROTEIN, PUTATIVE (AFU_ORTHOLOGUE AFUA_8G04300)-RELATED"/>
    <property type="match status" value="1"/>
</dbReference>
<sequence length="1343" mass="147496">MSATKTSNGQSTHVNGFNEHTYYDPFFPSSPSEEQLIPTSLSPNLQSNYSPSPTLSKASNPTPAHTSTSPPPTNDLLHQASHSPYLTNGFHQPDTSSQTLQDSFNYTVTDDFLTPIDYPSDNGYNGSSEHAGSPEFSGSFYLANEIDLVTDTNFPVGLEDSQAYLGGNGAEYTNIGRNVTNVSNITRRTSLGTATLASHLMSPVLTDGASPESRDGQGSPTAEEASKIEAAHNARLNSGDYSEAMSNSAAQMQHTPTLTSSSKNTSPDRNVRPEIARAASPVFRIESYSRGDSPARHDNLMVRSGSKRSRGSSHLAVEQGDSSEDGEGETEQDDYFQQHASPISDDTRGRSFEASERPGLDPIARLQISTEDIPNFRDQEESTSAALRNAEVEDWLAKSEGNSEAGGEEDIPPRPIKAPTFSKRRRAKSAGDTLSRANLESLRNAGAPPADLHIPGPGLLLNEDSDEEDAELSDIDEEGSDPPETPPAAFEDISHATEVRSGVLESPLRDTDAPPLYRAKVWQDSIYDSMDPGTKMQPASSNEAIYKYEQRSRELDNISRAATWGTRRLSESDLVGLFHRITFNNKDSPEEKEKPDRRGTFLEQAAAKLLPRRNGSILKRKESESSRPASRPTALEHTKKDSSSSLGLPTTIKRMPSLGKKPKSPRIDTGSAVAGIAASIAALGAGAGGSVSATVASSPGTPWTAVKNTIKANRSRNDVHPPSPTSKIGGLLNRQGGLPMPALAAPPKEDTKPQQADRPEEFEEEDDEALEEKGVTVDLTIRADPINPTLDGFRSNVRQLNPRLPSYMVERVSQEQLRRYKKLMEFKIKHAQAVSNSKCSSGKHCKSLGGEPTYFPSKVNNKEPEMSHTGFSIAGLGPSDDDTSAVGEGIVTPAQFPPGVPMPPVKRLPAEFECSLCFKVKKFHKPSDWSKHVHEDVQPFTCTFPGCAEPKSFKRKADWVRHENERHRQLEWWTCNMHECTHKCFRKDNFVQHLVREHKLPEPKIKTMKPNKPAVRGPSAQKARKQMEEHSEEFPEEIDQVWRLVEECRHETPKNPKDEACKFCGNICNSWKKLTVHLAKHMEQISMPVLNIVEQKQVTPETIISPIERNSQQPSISPSIASPYRQIPAREACQAYAPRNFSDGFTQIHSPGGYYPPINQTPAIGGFPRQGPATYPPQNSTSPSPGFPASRPDHYGMPGFNGFDSPTSSSFISHNDPRGFCHSSSPENLYRPQAQPRATPYGAEGPYQPPPYQPQHQQPPYQQPQQQQQQPQYPNGVKLEPNPNFAFTGTSAPMPHYQTQAPTSAPMDYPASAADMNGMGYTQAPMGQTLYDHQSNRNYGGYH</sequence>
<evidence type="ECO:0000313" key="4">
    <source>
        <dbReference type="Proteomes" id="UP000664521"/>
    </source>
</evidence>
<dbReference type="Proteomes" id="UP000664521">
    <property type="component" value="Unassembled WGS sequence"/>
</dbReference>